<reference evidence="1" key="1">
    <citation type="submission" date="2021-02" db="EMBL/GenBank/DDBJ databases">
        <authorList>
            <person name="Nowell W R."/>
        </authorList>
    </citation>
    <scope>NUCLEOTIDE SEQUENCE</scope>
</reference>
<comment type="caution">
    <text evidence="1">The sequence shown here is derived from an EMBL/GenBank/DDBJ whole genome shotgun (WGS) entry which is preliminary data.</text>
</comment>
<dbReference type="AlphaFoldDB" id="A0A814TWQ2"/>
<gene>
    <name evidence="1" type="ORF">GPM918_LOCUS21971</name>
    <name evidence="2" type="ORF">SRO942_LOCUS21967</name>
</gene>
<proteinExistence type="predicted"/>
<dbReference type="EMBL" id="CAJNOQ010007383">
    <property type="protein sequence ID" value="CAF1166858.1"/>
    <property type="molecule type" value="Genomic_DNA"/>
</dbReference>
<keyword evidence="3" id="KW-1185">Reference proteome</keyword>
<dbReference type="Proteomes" id="UP000681722">
    <property type="component" value="Unassembled WGS sequence"/>
</dbReference>
<evidence type="ECO:0000313" key="1">
    <source>
        <dbReference type="EMBL" id="CAF1166858.1"/>
    </source>
</evidence>
<name>A0A814TWQ2_9BILA</name>
<organism evidence="1 3">
    <name type="scientific">Didymodactylos carnosus</name>
    <dbReference type="NCBI Taxonomy" id="1234261"/>
    <lineage>
        <taxon>Eukaryota</taxon>
        <taxon>Metazoa</taxon>
        <taxon>Spiralia</taxon>
        <taxon>Gnathifera</taxon>
        <taxon>Rotifera</taxon>
        <taxon>Eurotatoria</taxon>
        <taxon>Bdelloidea</taxon>
        <taxon>Philodinida</taxon>
        <taxon>Philodinidae</taxon>
        <taxon>Didymodactylos</taxon>
    </lineage>
</organism>
<protein>
    <recommendedName>
        <fullName evidence="4">Lectin</fullName>
    </recommendedName>
</protein>
<accession>A0A814TWQ2</accession>
<evidence type="ECO:0000313" key="3">
    <source>
        <dbReference type="Proteomes" id="UP000663829"/>
    </source>
</evidence>
<dbReference type="Proteomes" id="UP000663829">
    <property type="component" value="Unassembled WGS sequence"/>
</dbReference>
<evidence type="ECO:0008006" key="4">
    <source>
        <dbReference type="Google" id="ProtNLM"/>
    </source>
</evidence>
<dbReference type="EMBL" id="CAJOBC010007381">
    <property type="protein sequence ID" value="CAF3930430.1"/>
    <property type="molecule type" value="Genomic_DNA"/>
</dbReference>
<evidence type="ECO:0000313" key="2">
    <source>
        <dbReference type="EMBL" id="CAF3930430.1"/>
    </source>
</evidence>
<sequence>MNVSIDIGGPATPQITSTLVPVEGSNADNGDAESIQCATNADDTAPPPGDKWTVQGKINQVFYSANLDQTLQTPGPQDRGYCYYFGGNGEQMGGQVDSGICNMSQFINLTAYSMHIDGQSLSFTLSAYLGGVDAQEDNALVSVDFMDNDYNIIDNQQIGPVSASDRNFQTSLIYRETVGTIKVLTRYINVYLILTRTSDVTIYGTNNDGNADALSFIINPPGESTRAWSTGDVRQGEIFFRSPLVRTFALGF</sequence>